<keyword evidence="4" id="KW-1185">Reference proteome</keyword>
<feature type="compositionally biased region" description="Low complexity" evidence="1">
    <location>
        <begin position="72"/>
        <end position="83"/>
    </location>
</feature>
<feature type="compositionally biased region" description="Low complexity" evidence="1">
    <location>
        <begin position="154"/>
        <end position="163"/>
    </location>
</feature>
<dbReference type="GO" id="GO:0006508">
    <property type="term" value="P:proteolysis"/>
    <property type="evidence" value="ECO:0007669"/>
    <property type="project" value="UniProtKB-KW"/>
</dbReference>
<feature type="region of interest" description="Disordered" evidence="1">
    <location>
        <begin position="1"/>
        <end position="26"/>
    </location>
</feature>
<dbReference type="EMBL" id="VIGX01000007">
    <property type="protein sequence ID" value="TWS28376.1"/>
    <property type="molecule type" value="Genomic_DNA"/>
</dbReference>
<evidence type="ECO:0000256" key="1">
    <source>
        <dbReference type="SAM" id="MobiDB-lite"/>
    </source>
</evidence>
<protein>
    <submittedName>
        <fullName evidence="3">CPBP family intramembrane metalloprotease</fullName>
    </submittedName>
</protein>
<name>A0A5C5RZ38_9ACTN</name>
<accession>A0A5C5RZ38</accession>
<dbReference type="GO" id="GO:0008237">
    <property type="term" value="F:metallopeptidase activity"/>
    <property type="evidence" value="ECO:0007669"/>
    <property type="project" value="UniProtKB-KW"/>
</dbReference>
<organism evidence="3 4">
    <name type="scientific">Tsukamurella conjunctivitidis</name>
    <dbReference type="NCBI Taxonomy" id="2592068"/>
    <lineage>
        <taxon>Bacteria</taxon>
        <taxon>Bacillati</taxon>
        <taxon>Actinomycetota</taxon>
        <taxon>Actinomycetes</taxon>
        <taxon>Mycobacteriales</taxon>
        <taxon>Tsukamurellaceae</taxon>
        <taxon>Tsukamurella</taxon>
    </lineage>
</organism>
<feature type="region of interest" description="Disordered" evidence="1">
    <location>
        <begin position="41"/>
        <end position="229"/>
    </location>
</feature>
<evidence type="ECO:0000259" key="2">
    <source>
        <dbReference type="Pfam" id="PF02517"/>
    </source>
</evidence>
<dbReference type="Pfam" id="PF02517">
    <property type="entry name" value="Rce1-like"/>
    <property type="match status" value="1"/>
</dbReference>
<gene>
    <name evidence="3" type="ORF">FK530_14675</name>
</gene>
<evidence type="ECO:0000313" key="3">
    <source>
        <dbReference type="EMBL" id="TWS28376.1"/>
    </source>
</evidence>
<feature type="domain" description="CAAX prenyl protease 2/Lysostaphin resistance protein A-like" evidence="2">
    <location>
        <begin position="340"/>
        <end position="433"/>
    </location>
</feature>
<keyword evidence="3" id="KW-0645">Protease</keyword>
<feature type="compositionally biased region" description="Basic residues" evidence="1">
    <location>
        <begin position="119"/>
        <end position="143"/>
    </location>
</feature>
<keyword evidence="3" id="KW-0482">Metalloprotease</keyword>
<dbReference type="GO" id="GO:0080120">
    <property type="term" value="P:CAAX-box protein maturation"/>
    <property type="evidence" value="ECO:0007669"/>
    <property type="project" value="UniProtKB-ARBA"/>
</dbReference>
<evidence type="ECO:0000313" key="4">
    <source>
        <dbReference type="Proteomes" id="UP000319375"/>
    </source>
</evidence>
<dbReference type="InterPro" id="IPR003675">
    <property type="entry name" value="Rce1/LyrA-like_dom"/>
</dbReference>
<dbReference type="AlphaFoldDB" id="A0A5C5RZ38"/>
<dbReference type="Proteomes" id="UP000319375">
    <property type="component" value="Unassembled WGS sequence"/>
</dbReference>
<reference evidence="3 4" key="1">
    <citation type="submission" date="2019-06" db="EMBL/GenBank/DDBJ databases">
        <title>Tsukamurella conjunctivitidis sp. nov., Tsukamurella assacharolytica sp. nov. and Tsukamurella sputae sp. nov. isolated from patients with conjunctivitis, bacteraemia (lymphoma) and respiratory infection (sputum) in Hong Kong.</title>
        <authorList>
            <person name="Teng J.L.L."/>
            <person name="Lee H.H."/>
            <person name="Fong J.Y.H."/>
            <person name="Fok K.M.N."/>
            <person name="Lau S.K.P."/>
            <person name="Woo P.C.Y."/>
        </authorList>
    </citation>
    <scope>NUCLEOTIDE SEQUENCE [LARGE SCALE GENOMIC DNA]</scope>
    <source>
        <strain evidence="3 4">HKU72</strain>
    </source>
</reference>
<comment type="caution">
    <text evidence="3">The sequence shown here is derived from an EMBL/GenBank/DDBJ whole genome shotgun (WGS) entry which is preliminary data.</text>
</comment>
<dbReference type="GO" id="GO:0004175">
    <property type="term" value="F:endopeptidase activity"/>
    <property type="evidence" value="ECO:0007669"/>
    <property type="project" value="UniProtKB-ARBA"/>
</dbReference>
<feature type="compositionally biased region" description="Low complexity" evidence="1">
    <location>
        <begin position="12"/>
        <end position="21"/>
    </location>
</feature>
<keyword evidence="3" id="KW-0378">Hydrolase</keyword>
<sequence>MRVGQAHPGDLAGTRAARPGGAARGLERIVRAGTGRCRRRRLRLAARPEAPARRAHPLRTGPRGPHRRTRAVGDAGAARRGLATVRRGTVGHAGLRGAGGSRREGSHGARRACGPGRRSPARRRPRHRGTPRPRAGHRWHRPRCPSDGPHRAGADGPAPGDPGRAAHRDDPPAAEAQPHHLLGRRHRRRLLGDAGPRRRDDRHPRQLRAAARREPRPAGGRLTRSRPLRQRSALLRLPVPLSGLLDGDAVIGPARGAAALAAGAAIAWSNAALPRLADRFDWNRDGRTAATLAFCAADAALARSRVPTAAGLAAGGALAAAGLALVRPVRREPPSAPAKWILVDIPLGTALPEELLFRAALTPALQSAYGRRAGAIAGPVTFGLWHVGAARSAHDPVFPTIGVTTVFGALMDALARRTGRWWPCFVVHWMLNGSGVILSSGSVISSPGPLDP</sequence>
<feature type="compositionally biased region" description="Basic and acidic residues" evidence="1">
    <location>
        <begin position="195"/>
        <end position="204"/>
    </location>
</feature>
<proteinExistence type="predicted"/>